<dbReference type="PROSITE" id="PS50077">
    <property type="entry name" value="HEAT_REPEAT"/>
    <property type="match status" value="9"/>
</dbReference>
<feature type="domain" description="Phosphatase PP2A regulatory subunit A/Splicing factor 3B subunit 1-like HEAT repeat" evidence="7">
    <location>
        <begin position="275"/>
        <end position="344"/>
    </location>
</feature>
<dbReference type="OrthoDB" id="340346at2759"/>
<feature type="repeat" description="HEAT" evidence="5">
    <location>
        <begin position="353"/>
        <end position="391"/>
    </location>
</feature>
<gene>
    <name evidence="8" type="ORF">TTHERM_00616340</name>
</gene>
<dbReference type="Pfam" id="PF22646">
    <property type="entry name" value="PPP2R1A-like_HEAT"/>
    <property type="match status" value="1"/>
</dbReference>
<dbReference type="InterPro" id="IPR016024">
    <property type="entry name" value="ARM-type_fold"/>
</dbReference>
<dbReference type="RefSeq" id="XP_001024704.2">
    <property type="nucleotide sequence ID" value="XM_001024704.3"/>
</dbReference>
<dbReference type="InterPro" id="IPR051023">
    <property type="entry name" value="PP2A_Regulatory_Subunit_A"/>
</dbReference>
<protein>
    <submittedName>
        <fullName evidence="8">Serine/threonine-protein phosphatase 2A 65 kDa regulatory subunit A alpha</fullName>
    </submittedName>
</protein>
<dbReference type="PANTHER" id="PTHR10648:SF4">
    <property type="entry name" value="PROTEIN PHOSPHATASE 2 (FORMERLY 2A), REGULATORY SUBUNIT A, BETA ISOFORM-RELATED"/>
    <property type="match status" value="1"/>
</dbReference>
<dbReference type="KEGG" id="tet:TTHERM_00616340"/>
<dbReference type="HOGENOM" id="CLU_015533_2_1_1"/>
<feature type="domain" description="XMAP215/Dis1/CLASP TOG" evidence="6">
    <location>
        <begin position="401"/>
        <end position="569"/>
    </location>
</feature>
<dbReference type="InterPro" id="IPR011989">
    <property type="entry name" value="ARM-like"/>
</dbReference>
<dbReference type="GO" id="GO:0015631">
    <property type="term" value="F:tubulin binding"/>
    <property type="evidence" value="ECO:0007669"/>
    <property type="project" value="InterPro"/>
</dbReference>
<keyword evidence="3" id="KW-0677">Repeat</keyword>
<evidence type="ECO:0000259" key="6">
    <source>
        <dbReference type="Pfam" id="PF21041"/>
    </source>
</evidence>
<keyword evidence="9" id="KW-1185">Reference proteome</keyword>
<feature type="repeat" description="HEAT" evidence="5">
    <location>
        <begin position="198"/>
        <end position="236"/>
    </location>
</feature>
<dbReference type="eggNOG" id="KOG0211">
    <property type="taxonomic scope" value="Eukaryota"/>
</dbReference>
<accession>I7MII2</accession>
<dbReference type="STRING" id="312017.I7MII2"/>
<dbReference type="GeneID" id="7833047"/>
<dbReference type="GO" id="GO:0019888">
    <property type="term" value="F:protein phosphatase regulator activity"/>
    <property type="evidence" value="ECO:0007669"/>
    <property type="project" value="TreeGrafter"/>
</dbReference>
<dbReference type="OMA" id="QHAGEFC"/>
<dbReference type="GO" id="GO:0005634">
    <property type="term" value="C:nucleus"/>
    <property type="evidence" value="ECO:0007669"/>
    <property type="project" value="TreeGrafter"/>
</dbReference>
<dbReference type="AlphaFoldDB" id="I7MII2"/>
<feature type="repeat" description="HEAT" evidence="5">
    <location>
        <begin position="237"/>
        <end position="271"/>
    </location>
</feature>
<dbReference type="InterPro" id="IPR054573">
    <property type="entry name" value="PP2A/SF3B1-like_HEAT"/>
</dbReference>
<dbReference type="InParanoid" id="I7MII2"/>
<comment type="similarity">
    <text evidence="4">Belongs to the phosphatase 2A regulatory subunit A family.</text>
</comment>
<evidence type="ECO:0000256" key="4">
    <source>
        <dbReference type="ARBA" id="ARBA00038332"/>
    </source>
</evidence>
<evidence type="ECO:0000256" key="3">
    <source>
        <dbReference type="ARBA" id="ARBA00022737"/>
    </source>
</evidence>
<sequence length="577" mass="65606">MTEINAFDLLREEMESDETHLRVNAIHRLKIVATLMGSEQIKTVLLPYIDHLIKKEEDEVLFAIAEEIECLATLLPGNQTVLLPNLEQLASSEETVVREMAVKSLISIANLLGEYEIINFYVPLILRLANNDTNFTCRVSAVNLMCPIYPRAGQHKDKIRAKFIELCSEETPMVRRAVASKIGELATVIEKEYVLTDLIQSVKQLISDEQDMVRVLGLNSLKLVAKVLRKDENKQHTLPIIIAATEDKSWRVRLALSKIFAEIAEAFGEEADNVSLIQIFTNLLRDAENDVRTASIQSLTKFIKILSAEKLVIIVPHLQYLAKDSVPQVRAGVTEVIQIMCTLLPKDVTNLKLLPHIIDLFEDENKEVRQGVTRAACKFVEVIGQDSLKNLIPHFKRSIEDPKWRVRIEAYDAIAHLSKVFHNPDLFQSTLEPMFMNYLKDRIAVVRENGVEKLAMLIQTYRDWSNSKLFNKLLESISKENGYLYRLTGIQSLRVLALNVAPETAADKILPILIKHLNDTVPNIRFITVKILRELASKIDNASIQNDIKSNLSNLTNDNDKDVKYFAQETLQYLHSH</sequence>
<proteinExistence type="inferred from homology"/>
<dbReference type="GO" id="GO:0000159">
    <property type="term" value="C:protein phosphatase type 2A complex"/>
    <property type="evidence" value="ECO:0007669"/>
    <property type="project" value="TreeGrafter"/>
</dbReference>
<keyword evidence="2" id="KW-0963">Cytoplasm</keyword>
<evidence type="ECO:0000313" key="9">
    <source>
        <dbReference type="Proteomes" id="UP000009168"/>
    </source>
</evidence>
<name>I7MII2_TETTS</name>
<dbReference type="GO" id="GO:0005829">
    <property type="term" value="C:cytosol"/>
    <property type="evidence" value="ECO:0007669"/>
    <property type="project" value="TreeGrafter"/>
</dbReference>
<feature type="repeat" description="HEAT" evidence="5">
    <location>
        <begin position="314"/>
        <end position="350"/>
    </location>
</feature>
<feature type="repeat" description="HEAT" evidence="5">
    <location>
        <begin position="276"/>
        <end position="311"/>
    </location>
</feature>
<evidence type="ECO:0000313" key="8">
    <source>
        <dbReference type="EMBL" id="EAS04459.2"/>
    </source>
</evidence>
<dbReference type="InterPro" id="IPR048491">
    <property type="entry name" value="XMAP215_CLASP_TOG"/>
</dbReference>
<feature type="repeat" description="HEAT" evidence="5">
    <location>
        <begin position="391"/>
        <end position="429"/>
    </location>
</feature>
<dbReference type="SUPFAM" id="SSF48371">
    <property type="entry name" value="ARM repeat"/>
    <property type="match status" value="1"/>
</dbReference>
<feature type="repeat" description="HEAT" evidence="5">
    <location>
        <begin position="82"/>
        <end position="120"/>
    </location>
</feature>
<feature type="repeat" description="HEAT" evidence="5">
    <location>
        <begin position="509"/>
        <end position="547"/>
    </location>
</feature>
<evidence type="ECO:0000256" key="2">
    <source>
        <dbReference type="ARBA" id="ARBA00022490"/>
    </source>
</evidence>
<dbReference type="EMBL" id="GG662448">
    <property type="protein sequence ID" value="EAS04459.2"/>
    <property type="molecule type" value="Genomic_DNA"/>
</dbReference>
<organism evidence="8 9">
    <name type="scientific">Tetrahymena thermophila (strain SB210)</name>
    <dbReference type="NCBI Taxonomy" id="312017"/>
    <lineage>
        <taxon>Eukaryota</taxon>
        <taxon>Sar</taxon>
        <taxon>Alveolata</taxon>
        <taxon>Ciliophora</taxon>
        <taxon>Intramacronucleata</taxon>
        <taxon>Oligohymenophorea</taxon>
        <taxon>Hymenostomatida</taxon>
        <taxon>Tetrahymenina</taxon>
        <taxon>Tetrahymenidae</taxon>
        <taxon>Tetrahymena</taxon>
    </lineage>
</organism>
<dbReference type="InterPro" id="IPR021133">
    <property type="entry name" value="HEAT_type_2"/>
</dbReference>
<reference evidence="9" key="1">
    <citation type="journal article" date="2006" name="PLoS Biol.">
        <title>Macronuclear genome sequence of the ciliate Tetrahymena thermophila, a model eukaryote.</title>
        <authorList>
            <person name="Eisen J.A."/>
            <person name="Coyne R.S."/>
            <person name="Wu M."/>
            <person name="Wu D."/>
            <person name="Thiagarajan M."/>
            <person name="Wortman J.R."/>
            <person name="Badger J.H."/>
            <person name="Ren Q."/>
            <person name="Amedeo P."/>
            <person name="Jones K.M."/>
            <person name="Tallon L.J."/>
            <person name="Delcher A.L."/>
            <person name="Salzberg S.L."/>
            <person name="Silva J.C."/>
            <person name="Haas B.J."/>
            <person name="Majoros W.H."/>
            <person name="Farzad M."/>
            <person name="Carlton J.M."/>
            <person name="Smith R.K. Jr."/>
            <person name="Garg J."/>
            <person name="Pearlman R.E."/>
            <person name="Karrer K.M."/>
            <person name="Sun L."/>
            <person name="Manning G."/>
            <person name="Elde N.C."/>
            <person name="Turkewitz A.P."/>
            <person name="Asai D.J."/>
            <person name="Wilkes D.E."/>
            <person name="Wang Y."/>
            <person name="Cai H."/>
            <person name="Collins K."/>
            <person name="Stewart B.A."/>
            <person name="Lee S.R."/>
            <person name="Wilamowska K."/>
            <person name="Weinberg Z."/>
            <person name="Ruzzo W.L."/>
            <person name="Wloga D."/>
            <person name="Gaertig J."/>
            <person name="Frankel J."/>
            <person name="Tsao C.-C."/>
            <person name="Gorovsky M.A."/>
            <person name="Keeling P.J."/>
            <person name="Waller R.F."/>
            <person name="Patron N.J."/>
            <person name="Cherry J.M."/>
            <person name="Stover N.A."/>
            <person name="Krieger C.J."/>
            <person name="del Toro C."/>
            <person name="Ryder H.F."/>
            <person name="Williamson S.C."/>
            <person name="Barbeau R.A."/>
            <person name="Hamilton E.P."/>
            <person name="Orias E."/>
        </authorList>
    </citation>
    <scope>NUCLEOTIDE SEQUENCE [LARGE SCALE GENOMIC DNA]</scope>
    <source>
        <strain evidence="9">SB210</strain>
    </source>
</reference>
<evidence type="ECO:0000259" key="7">
    <source>
        <dbReference type="Pfam" id="PF22646"/>
    </source>
</evidence>
<evidence type="ECO:0000256" key="5">
    <source>
        <dbReference type="PROSITE-ProRule" id="PRU00103"/>
    </source>
</evidence>
<dbReference type="FunFam" id="1.25.10.10:FF:000318">
    <property type="entry name" value="Serine/threonine-protein phosphatase 2A regulatory subunit A gamma isoform"/>
    <property type="match status" value="1"/>
</dbReference>
<dbReference type="Gene3D" id="1.25.10.10">
    <property type="entry name" value="Leucine-rich Repeat Variant"/>
    <property type="match status" value="1"/>
</dbReference>
<evidence type="ECO:0000256" key="1">
    <source>
        <dbReference type="ARBA" id="ARBA00004496"/>
    </source>
</evidence>
<dbReference type="Pfam" id="PF21041">
    <property type="entry name" value="XMAP215_CLASP_TOG"/>
    <property type="match status" value="1"/>
</dbReference>
<comment type="subcellular location">
    <subcellularLocation>
        <location evidence="1">Cytoplasm</location>
    </subcellularLocation>
</comment>
<feature type="repeat" description="HEAT" evidence="5">
    <location>
        <begin position="159"/>
        <end position="197"/>
    </location>
</feature>
<dbReference type="PANTHER" id="PTHR10648">
    <property type="entry name" value="SERINE/THREONINE-PROTEIN PHOSPHATASE PP2A 65 KDA REGULATORY SUBUNIT"/>
    <property type="match status" value="1"/>
</dbReference>
<dbReference type="Proteomes" id="UP000009168">
    <property type="component" value="Unassembled WGS sequence"/>
</dbReference>